<keyword evidence="1" id="KW-0812">Transmembrane</keyword>
<gene>
    <name evidence="2" type="ORF">SAMN05443529_109158</name>
</gene>
<name>A0A1G7ZMC1_9FIRM</name>
<evidence type="ECO:0000313" key="3">
    <source>
        <dbReference type="Proteomes" id="UP000198656"/>
    </source>
</evidence>
<dbReference type="NCBIfam" id="TIGR02532">
    <property type="entry name" value="IV_pilin_GFxxxE"/>
    <property type="match status" value="1"/>
</dbReference>
<evidence type="ECO:0000256" key="1">
    <source>
        <dbReference type="SAM" id="Phobius"/>
    </source>
</evidence>
<keyword evidence="1" id="KW-1133">Transmembrane helix</keyword>
<proteinExistence type="predicted"/>
<accession>A0A1G7ZMC1</accession>
<feature type="transmembrane region" description="Helical" evidence="1">
    <location>
        <begin position="12"/>
        <end position="31"/>
    </location>
</feature>
<keyword evidence="3" id="KW-1185">Reference proteome</keyword>
<keyword evidence="1" id="KW-0472">Membrane</keyword>
<organism evidence="2 3">
    <name type="scientific">Desulfosporosinus hippei DSM 8344</name>
    <dbReference type="NCBI Taxonomy" id="1121419"/>
    <lineage>
        <taxon>Bacteria</taxon>
        <taxon>Bacillati</taxon>
        <taxon>Bacillota</taxon>
        <taxon>Clostridia</taxon>
        <taxon>Eubacteriales</taxon>
        <taxon>Desulfitobacteriaceae</taxon>
        <taxon>Desulfosporosinus</taxon>
    </lineage>
</organism>
<dbReference type="OrthoDB" id="1796451at2"/>
<dbReference type="RefSeq" id="WP_092332873.1">
    <property type="nucleotide sequence ID" value="NZ_FNCP01000009.1"/>
</dbReference>
<protein>
    <submittedName>
        <fullName evidence="2">Prepilin-type N-terminal cleavage/methylation domain-containing protein</fullName>
    </submittedName>
</protein>
<evidence type="ECO:0000313" key="2">
    <source>
        <dbReference type="EMBL" id="SDH09843.1"/>
    </source>
</evidence>
<dbReference type="InterPro" id="IPR012902">
    <property type="entry name" value="N_methyl_site"/>
</dbReference>
<dbReference type="AlphaFoldDB" id="A0A1G7ZMC1"/>
<dbReference type="Proteomes" id="UP000198656">
    <property type="component" value="Unassembled WGS sequence"/>
</dbReference>
<reference evidence="3" key="1">
    <citation type="submission" date="2016-10" db="EMBL/GenBank/DDBJ databases">
        <authorList>
            <person name="Varghese N."/>
            <person name="Submissions S."/>
        </authorList>
    </citation>
    <scope>NUCLEOTIDE SEQUENCE [LARGE SCALE GENOMIC DNA]</scope>
    <source>
        <strain evidence="3">DSM 8344</strain>
    </source>
</reference>
<dbReference type="STRING" id="1121419.SAMN05443529_109158"/>
<dbReference type="EMBL" id="FNCP01000009">
    <property type="protein sequence ID" value="SDH09843.1"/>
    <property type="molecule type" value="Genomic_DNA"/>
</dbReference>
<sequence>MLSNRRESPEQGLTLIEVVCALLISCIFLMISMRLLTDQWRGARALKNHLEAQYTVFTTGKTVSDAIRTAETVSWTESGVLKVLPLPDDTNPSPTLDSYFIDDLDHDGKRDLYWRHLGVSQPVGSYVIDWKCAEVEPGLWEIFLHASKEGQAITWKTLIRQRIYSSP</sequence>